<evidence type="ECO:0000313" key="4">
    <source>
        <dbReference type="Proteomes" id="UP001362999"/>
    </source>
</evidence>
<comment type="caution">
    <text evidence="2">The sequence shown here is derived from an EMBL/GenBank/DDBJ whole genome shotgun (WGS) entry which is preliminary data.</text>
</comment>
<proteinExistence type="predicted"/>
<sequence>MCSQHDNSWRQSTIVEAIYNLLETIPYTQCSRIPTKYNIIGTRLRNLVPYTVEEPSLKFQPVRDKVFMDLESCVLASEFRFKFCFEGEIFAHALNPQRRNQEKNKNITAELICDSNSRRVELNLLIQDKEIKNFKIESKIRKQHEGPSTSEHARAAAGYCGSAKETDGSGSRRLCLRDYHQNWRKMIGIMTDRSQESERAT</sequence>
<protein>
    <submittedName>
        <fullName evidence="2">Uncharacterized protein</fullName>
    </submittedName>
</protein>
<accession>A0AAW0C4Q9</accession>
<feature type="region of interest" description="Disordered" evidence="1">
    <location>
        <begin position="141"/>
        <end position="170"/>
    </location>
</feature>
<evidence type="ECO:0000313" key="2">
    <source>
        <dbReference type="EMBL" id="KAK7033843.1"/>
    </source>
</evidence>
<evidence type="ECO:0000256" key="1">
    <source>
        <dbReference type="SAM" id="MobiDB-lite"/>
    </source>
</evidence>
<dbReference type="AlphaFoldDB" id="A0AAW0C4Q9"/>
<evidence type="ECO:0000313" key="3">
    <source>
        <dbReference type="EMBL" id="KAK7043543.1"/>
    </source>
</evidence>
<dbReference type="Proteomes" id="UP001362999">
    <property type="component" value="Unassembled WGS sequence"/>
</dbReference>
<name>A0AAW0C4Q9_9AGAR</name>
<keyword evidence="4" id="KW-1185">Reference proteome</keyword>
<dbReference type="EMBL" id="JAWWNJ010000012">
    <property type="protein sequence ID" value="KAK7043543.1"/>
    <property type="molecule type" value="Genomic_DNA"/>
</dbReference>
<gene>
    <name evidence="3" type="ORF">R3P38DRAFT_3348055</name>
    <name evidence="2" type="ORF">R3P38DRAFT_3351800</name>
</gene>
<reference evidence="2 4" key="1">
    <citation type="journal article" date="2024" name="J Genomics">
        <title>Draft genome sequencing and assembly of Favolaschia claudopus CIRM-BRFM 2984 isolated from oak limbs.</title>
        <authorList>
            <person name="Navarro D."/>
            <person name="Drula E."/>
            <person name="Chaduli D."/>
            <person name="Cazenave R."/>
            <person name="Ahrendt S."/>
            <person name="Wang J."/>
            <person name="Lipzen A."/>
            <person name="Daum C."/>
            <person name="Barry K."/>
            <person name="Grigoriev I.V."/>
            <person name="Favel A."/>
            <person name="Rosso M.N."/>
            <person name="Martin F."/>
        </authorList>
    </citation>
    <scope>NUCLEOTIDE SEQUENCE [LARGE SCALE GENOMIC DNA]</scope>
    <source>
        <strain evidence="2 4">CIRM-BRFM 2984</strain>
    </source>
</reference>
<dbReference type="EMBL" id="JAWWNJ010000022">
    <property type="protein sequence ID" value="KAK7033843.1"/>
    <property type="molecule type" value="Genomic_DNA"/>
</dbReference>
<organism evidence="2 4">
    <name type="scientific">Favolaschia claudopus</name>
    <dbReference type="NCBI Taxonomy" id="2862362"/>
    <lineage>
        <taxon>Eukaryota</taxon>
        <taxon>Fungi</taxon>
        <taxon>Dikarya</taxon>
        <taxon>Basidiomycota</taxon>
        <taxon>Agaricomycotina</taxon>
        <taxon>Agaricomycetes</taxon>
        <taxon>Agaricomycetidae</taxon>
        <taxon>Agaricales</taxon>
        <taxon>Marasmiineae</taxon>
        <taxon>Mycenaceae</taxon>
        <taxon>Favolaschia</taxon>
    </lineage>
</organism>